<feature type="region of interest" description="Disordered" evidence="8">
    <location>
        <begin position="126"/>
        <end position="221"/>
    </location>
</feature>
<dbReference type="Proteomes" id="UP000005018">
    <property type="component" value="Chromosome 3"/>
</dbReference>
<dbReference type="SMART" id="SM00355">
    <property type="entry name" value="ZnF_C2H2"/>
    <property type="match status" value="2"/>
</dbReference>
<keyword evidence="11" id="KW-0238">DNA-binding</keyword>
<protein>
    <submittedName>
        <fullName evidence="11">Zinc finger DNA-binding transcription factor</fullName>
    </submittedName>
</protein>
<feature type="compositionally biased region" description="Low complexity" evidence="8">
    <location>
        <begin position="127"/>
        <end position="138"/>
    </location>
</feature>
<evidence type="ECO:0000256" key="4">
    <source>
        <dbReference type="ARBA" id="ARBA00022771"/>
    </source>
</evidence>
<dbReference type="Gene3D" id="3.30.160.60">
    <property type="entry name" value="Classic Zinc Finger"/>
    <property type="match status" value="2"/>
</dbReference>
<reference evidence="11 12" key="1">
    <citation type="journal article" date="2012" name="PLoS ONE">
        <title>Sequence and analysis of the genome of the pathogenic yeast Candida orthopsilosis.</title>
        <authorList>
            <person name="Riccombeni A."/>
            <person name="Vidanes G."/>
            <person name="Proux-Wera E."/>
            <person name="Wolfe K.H."/>
            <person name="Butler G."/>
        </authorList>
    </citation>
    <scope>NUCLEOTIDE SEQUENCE [LARGE SCALE GENOMIC DNA]</scope>
    <source>
        <strain evidence="11 12">Co 90-125</strain>
    </source>
</reference>
<dbReference type="RefSeq" id="XP_003868766.1">
    <property type="nucleotide sequence ID" value="XM_003868718.1"/>
</dbReference>
<evidence type="ECO:0000256" key="9">
    <source>
        <dbReference type="SAM" id="Phobius"/>
    </source>
</evidence>
<feature type="compositionally biased region" description="Acidic residues" evidence="8">
    <location>
        <begin position="358"/>
        <end position="372"/>
    </location>
</feature>
<dbReference type="KEGG" id="cot:CORT_0C04880"/>
<evidence type="ECO:0000256" key="6">
    <source>
        <dbReference type="ARBA" id="ARBA00023242"/>
    </source>
</evidence>
<dbReference type="eggNOG" id="KOG1721">
    <property type="taxonomic scope" value="Eukaryota"/>
</dbReference>
<evidence type="ECO:0000256" key="2">
    <source>
        <dbReference type="ARBA" id="ARBA00022723"/>
    </source>
</evidence>
<dbReference type="GO" id="GO:0000981">
    <property type="term" value="F:DNA-binding transcription factor activity, RNA polymerase II-specific"/>
    <property type="evidence" value="ECO:0007669"/>
    <property type="project" value="InterPro"/>
</dbReference>
<evidence type="ECO:0000256" key="3">
    <source>
        <dbReference type="ARBA" id="ARBA00022737"/>
    </source>
</evidence>
<dbReference type="GO" id="GO:0008270">
    <property type="term" value="F:zinc ion binding"/>
    <property type="evidence" value="ECO:0007669"/>
    <property type="project" value="UniProtKB-KW"/>
</dbReference>
<evidence type="ECO:0000256" key="5">
    <source>
        <dbReference type="ARBA" id="ARBA00022833"/>
    </source>
</evidence>
<feature type="compositionally biased region" description="Low complexity" evidence="8">
    <location>
        <begin position="149"/>
        <end position="193"/>
    </location>
</feature>
<feature type="compositionally biased region" description="Basic and acidic residues" evidence="8">
    <location>
        <begin position="310"/>
        <end position="322"/>
    </location>
</feature>
<comment type="subcellular location">
    <subcellularLocation>
        <location evidence="1">Nucleus</location>
    </subcellularLocation>
</comment>
<dbReference type="InterPro" id="IPR051059">
    <property type="entry name" value="VerF-like"/>
</dbReference>
<dbReference type="EMBL" id="HE681721">
    <property type="protein sequence ID" value="CCG25862.1"/>
    <property type="molecule type" value="Genomic_DNA"/>
</dbReference>
<keyword evidence="3" id="KW-0677">Repeat</keyword>
<evidence type="ECO:0000313" key="12">
    <source>
        <dbReference type="Proteomes" id="UP000005018"/>
    </source>
</evidence>
<gene>
    <name evidence="11" type="ORF">CORT_0C04880</name>
</gene>
<feature type="compositionally biased region" description="Gly residues" evidence="8">
    <location>
        <begin position="323"/>
        <end position="338"/>
    </location>
</feature>
<dbReference type="PANTHER" id="PTHR40626:SF28">
    <property type="entry name" value="REGULATORY PROTEIN ADR1"/>
    <property type="match status" value="1"/>
</dbReference>
<feature type="compositionally biased region" description="Basic and acidic residues" evidence="8">
    <location>
        <begin position="210"/>
        <end position="221"/>
    </location>
</feature>
<evidence type="ECO:0000256" key="1">
    <source>
        <dbReference type="ARBA" id="ARBA00004123"/>
    </source>
</evidence>
<keyword evidence="4 7" id="KW-0863">Zinc-finger</keyword>
<dbReference type="PANTHER" id="PTHR40626">
    <property type="entry name" value="MIP31509P"/>
    <property type="match status" value="1"/>
</dbReference>
<evidence type="ECO:0000259" key="10">
    <source>
        <dbReference type="PROSITE" id="PS50157"/>
    </source>
</evidence>
<dbReference type="GeneID" id="14539824"/>
<feature type="compositionally biased region" description="Low complexity" evidence="8">
    <location>
        <begin position="380"/>
        <end position="400"/>
    </location>
</feature>
<dbReference type="GO" id="GO:0000785">
    <property type="term" value="C:chromatin"/>
    <property type="evidence" value="ECO:0007669"/>
    <property type="project" value="TreeGrafter"/>
</dbReference>
<name>H8X302_CANO9</name>
<feature type="domain" description="C2H2-type" evidence="10">
    <location>
        <begin position="241"/>
        <end position="269"/>
    </location>
</feature>
<keyword evidence="2" id="KW-0479">Metal-binding</keyword>
<keyword evidence="6" id="KW-0539">Nucleus</keyword>
<feature type="transmembrane region" description="Helical" evidence="9">
    <location>
        <begin position="35"/>
        <end position="56"/>
    </location>
</feature>
<dbReference type="GO" id="GO:0000978">
    <property type="term" value="F:RNA polymerase II cis-regulatory region sequence-specific DNA binding"/>
    <property type="evidence" value="ECO:0007669"/>
    <property type="project" value="InterPro"/>
</dbReference>
<sequence>MTSFQPYVIIFSYLPHFMGKMYLCTLPNYSQSFYYYVRTMYCLIVYVTLLLKHYIISHPSIRFSKYSKYISSEFTNLYQRFFTVYLFIHYTLITTTTKLFLTNDFITMASSAPTSPIIANLISVSSNKNNQQQEQQPNTTSMNRYRRQSSTSSTTDSAHINPNNNNNYTSSPINATTSNNSSNSVDSGNYTTTSEEEEGSLLPDTTSTHTTDDDKSTKSRKVKIDTKNFGSKTASGHSRIFNCKLCQRAFTREEHLTRHVQSTHNKLKPFVCGICTRPFSRRDLLLRHAKNLHDGSEKAISRIRRSYKNKTHEETAKLKGERGGLLGNGPGLLGGAGNGSRLIGVRGPRGVSITDDTGPSEEEEEEEEEEEMYSNRRILSSSVNNNNNHHHTAASPTASALGSPIDESPETKRLKMSVNMLVS</sequence>
<dbReference type="Pfam" id="PF00096">
    <property type="entry name" value="zf-C2H2"/>
    <property type="match status" value="2"/>
</dbReference>
<keyword evidence="5" id="KW-0862">Zinc</keyword>
<dbReference type="InterPro" id="IPR013087">
    <property type="entry name" value="Znf_C2H2_type"/>
</dbReference>
<dbReference type="AlphaFoldDB" id="H8X302"/>
<feature type="domain" description="C2H2-type" evidence="10">
    <location>
        <begin position="270"/>
        <end position="298"/>
    </location>
</feature>
<accession>H8X302</accession>
<evidence type="ECO:0000313" key="11">
    <source>
        <dbReference type="EMBL" id="CCG25862.1"/>
    </source>
</evidence>
<feature type="region of interest" description="Disordered" evidence="8">
    <location>
        <begin position="308"/>
        <end position="423"/>
    </location>
</feature>
<dbReference type="OrthoDB" id="10018191at2759"/>
<proteinExistence type="predicted"/>
<evidence type="ECO:0000256" key="8">
    <source>
        <dbReference type="SAM" id="MobiDB-lite"/>
    </source>
</evidence>
<keyword evidence="9" id="KW-0812">Transmembrane</keyword>
<keyword evidence="9" id="KW-0472">Membrane</keyword>
<dbReference type="SUPFAM" id="SSF57667">
    <property type="entry name" value="beta-beta-alpha zinc fingers"/>
    <property type="match status" value="1"/>
</dbReference>
<keyword evidence="12" id="KW-1185">Reference proteome</keyword>
<keyword evidence="9" id="KW-1133">Transmembrane helix</keyword>
<dbReference type="PROSITE" id="PS50157">
    <property type="entry name" value="ZINC_FINGER_C2H2_2"/>
    <property type="match status" value="2"/>
</dbReference>
<dbReference type="GO" id="GO:0005634">
    <property type="term" value="C:nucleus"/>
    <property type="evidence" value="ECO:0007669"/>
    <property type="project" value="UniProtKB-SubCell"/>
</dbReference>
<feature type="transmembrane region" description="Helical" evidence="9">
    <location>
        <begin position="77"/>
        <end position="101"/>
    </location>
</feature>
<dbReference type="PROSITE" id="PS00028">
    <property type="entry name" value="ZINC_FINGER_C2H2_1"/>
    <property type="match status" value="2"/>
</dbReference>
<evidence type="ECO:0000256" key="7">
    <source>
        <dbReference type="PROSITE-ProRule" id="PRU00042"/>
    </source>
</evidence>
<organism evidence="11 12">
    <name type="scientific">Candida orthopsilosis (strain 90-125)</name>
    <name type="common">Yeast</name>
    <dbReference type="NCBI Taxonomy" id="1136231"/>
    <lineage>
        <taxon>Eukaryota</taxon>
        <taxon>Fungi</taxon>
        <taxon>Dikarya</taxon>
        <taxon>Ascomycota</taxon>
        <taxon>Saccharomycotina</taxon>
        <taxon>Pichiomycetes</taxon>
        <taxon>Debaryomycetaceae</taxon>
        <taxon>Candida/Lodderomyces clade</taxon>
        <taxon>Candida</taxon>
    </lineage>
</organism>
<dbReference type="HOGENOM" id="CLU_648898_0_0_1"/>
<dbReference type="InterPro" id="IPR036236">
    <property type="entry name" value="Znf_C2H2_sf"/>
</dbReference>